<evidence type="ECO:0008006" key="3">
    <source>
        <dbReference type="Google" id="ProtNLM"/>
    </source>
</evidence>
<dbReference type="PANTHER" id="PTHR32027">
    <property type="entry name" value="CYTOSINE DEAMINASE"/>
    <property type="match status" value="1"/>
</dbReference>
<evidence type="ECO:0000313" key="1">
    <source>
        <dbReference type="EMBL" id="WDR01774.1"/>
    </source>
</evidence>
<dbReference type="InterPro" id="IPR052349">
    <property type="entry name" value="Metallo-hydrolase_Enzymes"/>
</dbReference>
<dbReference type="InterPro" id="IPR032466">
    <property type="entry name" value="Metal_Hydrolase"/>
</dbReference>
<proteinExistence type="predicted"/>
<accession>A0ABY7YKQ1</accession>
<dbReference type="Proteomes" id="UP001220530">
    <property type="component" value="Chromosome"/>
</dbReference>
<sequence length="373" mass="41163">MLKSPFYDRLRVLVARHGGLHNAHLHLDRINTLEDGYVDQGRVHVLESSAISLQKKHALINTVHDGPAYGRDDMLARVEDGVAVMLEANTRLADTMVDVTDDRVQLSALETLNEAAQAVADRITIRAAAYSPLGFRDDEPGRWSVFERGAKIADFIGCLPEADDRDDYPDNIGFEEHCVRMLDVARRENKMLHVHTDQRVEPTERGTERLLEVMHGEPGPVSQDGTPMVWAVHMISPTTYDDARFARLVDNLLACNVGVISCPSAAVGMRQIRPLHTPADNSIPRILQLAAAGIPIRLGSDNVADICSPSTTADLMDEVFVLSAAIRFYQPEILAKFAAGVALSEDDRALIADHLRRNDVEIEKVLRATGQTV</sequence>
<organism evidence="1 2">
    <name type="scientific">Devosia algicola</name>
    <dbReference type="NCBI Taxonomy" id="3026418"/>
    <lineage>
        <taxon>Bacteria</taxon>
        <taxon>Pseudomonadati</taxon>
        <taxon>Pseudomonadota</taxon>
        <taxon>Alphaproteobacteria</taxon>
        <taxon>Hyphomicrobiales</taxon>
        <taxon>Devosiaceae</taxon>
        <taxon>Devosia</taxon>
    </lineage>
</organism>
<dbReference type="RefSeq" id="WP_282218184.1">
    <property type="nucleotide sequence ID" value="NZ_CP118246.1"/>
</dbReference>
<reference evidence="1 2" key="1">
    <citation type="submission" date="2023-02" db="EMBL/GenBank/DDBJ databases">
        <title>Devosia algicola sp. nov., isolated from the phycosphere of marine algae.</title>
        <authorList>
            <person name="Kim J.M."/>
            <person name="Lee J.K."/>
            <person name="Choi B.J."/>
            <person name="Bayburt H."/>
            <person name="Jeon C.O."/>
        </authorList>
    </citation>
    <scope>NUCLEOTIDE SEQUENCE [LARGE SCALE GENOMIC DNA]</scope>
    <source>
        <strain evidence="1 2">G20-9</strain>
    </source>
</reference>
<dbReference type="PANTHER" id="PTHR32027:SF0">
    <property type="entry name" value="CYTOSINE DEAMINASE"/>
    <property type="match status" value="1"/>
</dbReference>
<protein>
    <recommendedName>
        <fullName evidence="3">Amidohydrolase-related domain-containing protein</fullName>
    </recommendedName>
</protein>
<keyword evidence="2" id="KW-1185">Reference proteome</keyword>
<dbReference type="SUPFAM" id="SSF51556">
    <property type="entry name" value="Metallo-dependent hydrolases"/>
    <property type="match status" value="1"/>
</dbReference>
<name>A0ABY7YKQ1_9HYPH</name>
<evidence type="ECO:0000313" key="2">
    <source>
        <dbReference type="Proteomes" id="UP001220530"/>
    </source>
</evidence>
<dbReference type="Gene3D" id="3.20.20.140">
    <property type="entry name" value="Metal-dependent hydrolases"/>
    <property type="match status" value="1"/>
</dbReference>
<dbReference type="EMBL" id="CP118246">
    <property type="protein sequence ID" value="WDR01774.1"/>
    <property type="molecule type" value="Genomic_DNA"/>
</dbReference>
<gene>
    <name evidence="1" type="ORF">PSQ19_13665</name>
</gene>